<dbReference type="EMBL" id="CP046620">
    <property type="protein sequence ID" value="QHQ35225.1"/>
    <property type="molecule type" value="Genomic_DNA"/>
</dbReference>
<dbReference type="AlphaFoldDB" id="A0A6P1T0C7"/>
<gene>
    <name evidence="1" type="ORF">GO499_08440</name>
</gene>
<protein>
    <submittedName>
        <fullName evidence="1">Uncharacterized protein</fullName>
    </submittedName>
</protein>
<organism evidence="1 2">
    <name type="scientific">Algicella marina</name>
    <dbReference type="NCBI Taxonomy" id="2683284"/>
    <lineage>
        <taxon>Bacteria</taxon>
        <taxon>Pseudomonadati</taxon>
        <taxon>Pseudomonadota</taxon>
        <taxon>Alphaproteobacteria</taxon>
        <taxon>Rhodobacterales</taxon>
        <taxon>Paracoccaceae</taxon>
        <taxon>Algicella</taxon>
    </lineage>
</organism>
<name>A0A6P1T0C7_9RHOB</name>
<dbReference type="Proteomes" id="UP000464495">
    <property type="component" value="Chromosome"/>
</dbReference>
<evidence type="ECO:0000313" key="1">
    <source>
        <dbReference type="EMBL" id="QHQ35225.1"/>
    </source>
</evidence>
<proteinExistence type="predicted"/>
<dbReference type="RefSeq" id="WP_161861791.1">
    <property type="nucleotide sequence ID" value="NZ_CP046620.1"/>
</dbReference>
<keyword evidence="2" id="KW-1185">Reference proteome</keyword>
<accession>A0A6P1T0C7</accession>
<dbReference type="KEGG" id="amaq:GO499_08440"/>
<reference evidence="1 2" key="1">
    <citation type="submission" date="2019-12" db="EMBL/GenBank/DDBJ databases">
        <title>Complete genome sequence of Algicella marina strain 9Alg 56(T) isolated from the red alga Tichocarpus crinitus.</title>
        <authorList>
            <person name="Kim S.-G."/>
            <person name="Nedashkovskaya O.I."/>
        </authorList>
    </citation>
    <scope>NUCLEOTIDE SEQUENCE [LARGE SCALE GENOMIC DNA]</scope>
    <source>
        <strain evidence="1 2">9Alg 56</strain>
    </source>
</reference>
<sequence>MIKITETEDGDFDLDCTIEEFDRIKVLVSAARKNHADISELRNLHQHELTDLEEELAQFHDVPVPLEQRYAYLLSVVIDAMRPRIVGGMSDEDRHSIVRQFDAIDWPQSSKS</sequence>
<evidence type="ECO:0000313" key="2">
    <source>
        <dbReference type="Proteomes" id="UP000464495"/>
    </source>
</evidence>